<keyword evidence="3" id="KW-1185">Reference proteome</keyword>
<dbReference type="Proteomes" id="UP001490365">
    <property type="component" value="Unassembled WGS sequence"/>
</dbReference>
<evidence type="ECO:0000313" key="3">
    <source>
        <dbReference type="Proteomes" id="UP001490365"/>
    </source>
</evidence>
<protein>
    <recommendedName>
        <fullName evidence="4">SCP2 domain-containing protein</fullName>
    </recommendedName>
</protein>
<proteinExistence type="predicted"/>
<dbReference type="EMBL" id="JBEOZM010000038">
    <property type="protein sequence ID" value="MER6273949.1"/>
    <property type="molecule type" value="Genomic_DNA"/>
</dbReference>
<accession>A0ABV1TW24</accession>
<comment type="caution">
    <text evidence="2">The sequence shown here is derived from an EMBL/GenBank/DDBJ whole genome shotgun (WGS) entry which is preliminary data.</text>
</comment>
<gene>
    <name evidence="2" type="ORF">ABT211_42855</name>
</gene>
<evidence type="ECO:0000313" key="2">
    <source>
        <dbReference type="EMBL" id="MER6273949.1"/>
    </source>
</evidence>
<organism evidence="2 3">
    <name type="scientific">Streptomyces sp. 900105755</name>
    <dbReference type="NCBI Taxonomy" id="3154389"/>
    <lineage>
        <taxon>Bacteria</taxon>
        <taxon>Bacillati</taxon>
        <taxon>Actinomycetota</taxon>
        <taxon>Actinomycetes</taxon>
        <taxon>Kitasatosporales</taxon>
        <taxon>Streptomycetaceae</taxon>
        <taxon>Streptomyces</taxon>
    </lineage>
</organism>
<dbReference type="RefSeq" id="WP_351962181.1">
    <property type="nucleotide sequence ID" value="NZ_JBEOZM010000038.1"/>
</dbReference>
<sequence>MTCTEQKAAPDDKRPDPPVGQRKAAEAEEDLMVPSSKIFFEEVRAAYAAMAGALHLAGPVEAENVLPVSTYTGGGVDYSVELDVREGYVDCVVGTETETVDFTVNVEQLALTAGVIECHGKISYSARNLAQLRPRLRSAANQAGQASVLSWSARRVRP</sequence>
<evidence type="ECO:0008006" key="4">
    <source>
        <dbReference type="Google" id="ProtNLM"/>
    </source>
</evidence>
<evidence type="ECO:0000256" key="1">
    <source>
        <dbReference type="SAM" id="MobiDB-lite"/>
    </source>
</evidence>
<feature type="region of interest" description="Disordered" evidence="1">
    <location>
        <begin position="1"/>
        <end position="27"/>
    </location>
</feature>
<reference evidence="2 3" key="1">
    <citation type="submission" date="2024-06" db="EMBL/GenBank/DDBJ databases">
        <title>The Natural Products Discovery Center: Release of the First 8490 Sequenced Strains for Exploring Actinobacteria Biosynthetic Diversity.</title>
        <authorList>
            <person name="Kalkreuter E."/>
            <person name="Kautsar S.A."/>
            <person name="Yang D."/>
            <person name="Bader C.D."/>
            <person name="Teijaro C.N."/>
            <person name="Fluegel L."/>
            <person name="Davis C.M."/>
            <person name="Simpson J.R."/>
            <person name="Lauterbach L."/>
            <person name="Steele A.D."/>
            <person name="Gui C."/>
            <person name="Meng S."/>
            <person name="Li G."/>
            <person name="Viehrig K."/>
            <person name="Ye F."/>
            <person name="Su P."/>
            <person name="Kiefer A.F."/>
            <person name="Nichols A."/>
            <person name="Cepeda A.J."/>
            <person name="Yan W."/>
            <person name="Fan B."/>
            <person name="Jiang Y."/>
            <person name="Adhikari A."/>
            <person name="Zheng C.-J."/>
            <person name="Schuster L."/>
            <person name="Cowan T.M."/>
            <person name="Smanski M.J."/>
            <person name="Chevrette M.G."/>
            <person name="De Carvalho L.P.S."/>
            <person name="Shen B."/>
        </authorList>
    </citation>
    <scope>NUCLEOTIDE SEQUENCE [LARGE SCALE GENOMIC DNA]</scope>
    <source>
        <strain evidence="2 3">NPDC001694</strain>
    </source>
</reference>
<name>A0ABV1TW24_9ACTN</name>